<sequence length="118" mass="13306">MPVGQLPLDADLVGFEADHLELLRRVYVGEERAKVFDARLAEHVTALRRYAYHLYHVLAVRPQVVELELGVAETVVADHVVRLRFQAVLELVCRKLSKYSADLTSGFLNSQKCGSIFV</sequence>
<name>A0A3M7RE90_BRAPC</name>
<evidence type="ECO:0000313" key="1">
    <source>
        <dbReference type="EMBL" id="RNA21846.1"/>
    </source>
</evidence>
<evidence type="ECO:0000313" key="2">
    <source>
        <dbReference type="Proteomes" id="UP000276133"/>
    </source>
</evidence>
<dbReference type="AlphaFoldDB" id="A0A3M7RE90"/>
<keyword evidence="2" id="KW-1185">Reference proteome</keyword>
<gene>
    <name evidence="1" type="ORF">BpHYR1_051735</name>
</gene>
<reference evidence="1 2" key="1">
    <citation type="journal article" date="2018" name="Sci. Rep.">
        <title>Genomic signatures of local adaptation to the degree of environmental predictability in rotifers.</title>
        <authorList>
            <person name="Franch-Gras L."/>
            <person name="Hahn C."/>
            <person name="Garcia-Roger E.M."/>
            <person name="Carmona M.J."/>
            <person name="Serra M."/>
            <person name="Gomez A."/>
        </authorList>
    </citation>
    <scope>NUCLEOTIDE SEQUENCE [LARGE SCALE GENOMIC DNA]</scope>
    <source>
        <strain evidence="1">HYR1</strain>
    </source>
</reference>
<accession>A0A3M7RE90</accession>
<comment type="caution">
    <text evidence="1">The sequence shown here is derived from an EMBL/GenBank/DDBJ whole genome shotgun (WGS) entry which is preliminary data.</text>
</comment>
<dbReference type="Proteomes" id="UP000276133">
    <property type="component" value="Unassembled WGS sequence"/>
</dbReference>
<organism evidence="1 2">
    <name type="scientific">Brachionus plicatilis</name>
    <name type="common">Marine rotifer</name>
    <name type="synonym">Brachionus muelleri</name>
    <dbReference type="NCBI Taxonomy" id="10195"/>
    <lineage>
        <taxon>Eukaryota</taxon>
        <taxon>Metazoa</taxon>
        <taxon>Spiralia</taxon>
        <taxon>Gnathifera</taxon>
        <taxon>Rotifera</taxon>
        <taxon>Eurotatoria</taxon>
        <taxon>Monogononta</taxon>
        <taxon>Pseudotrocha</taxon>
        <taxon>Ploima</taxon>
        <taxon>Brachionidae</taxon>
        <taxon>Brachionus</taxon>
    </lineage>
</organism>
<proteinExistence type="predicted"/>
<dbReference type="EMBL" id="REGN01003584">
    <property type="protein sequence ID" value="RNA21846.1"/>
    <property type="molecule type" value="Genomic_DNA"/>
</dbReference>
<protein>
    <submittedName>
        <fullName evidence="1">Uncharacterized protein</fullName>
    </submittedName>
</protein>